<keyword evidence="10" id="KW-1185">Reference proteome</keyword>
<protein>
    <submittedName>
        <fullName evidence="9">Exopolysaccharide biosynthesis polyprenyl glycosylphosphotransferase</fullName>
        <ecNumber evidence="9">2.7.8.6</ecNumber>
    </submittedName>
</protein>
<comment type="subcellular location">
    <subcellularLocation>
        <location evidence="1">Membrane</location>
        <topology evidence="1">Multi-pass membrane protein</topology>
    </subcellularLocation>
</comment>
<dbReference type="Pfam" id="PF13727">
    <property type="entry name" value="CoA_binding_3"/>
    <property type="match status" value="1"/>
</dbReference>
<organism evidence="9 10">
    <name type="scientific">Nitrolancea hollandica Lb</name>
    <dbReference type="NCBI Taxonomy" id="1129897"/>
    <lineage>
        <taxon>Bacteria</taxon>
        <taxon>Pseudomonadati</taxon>
        <taxon>Thermomicrobiota</taxon>
        <taxon>Thermomicrobia</taxon>
        <taxon>Sphaerobacterales</taxon>
        <taxon>Sphaerobacterineae</taxon>
        <taxon>Sphaerobacteraceae</taxon>
        <taxon>Nitrolancea</taxon>
    </lineage>
</organism>
<dbReference type="Proteomes" id="UP000004221">
    <property type="component" value="Unassembled WGS sequence"/>
</dbReference>
<dbReference type="RefSeq" id="WP_008475832.1">
    <property type="nucleotide sequence ID" value="NZ_CAGS01000094.1"/>
</dbReference>
<feature type="transmembrane region" description="Helical" evidence="7">
    <location>
        <begin position="315"/>
        <end position="336"/>
    </location>
</feature>
<name>I4EEH5_9BACT</name>
<feature type="transmembrane region" description="Helical" evidence="7">
    <location>
        <begin position="33"/>
        <end position="54"/>
    </location>
</feature>
<feature type="domain" description="Bacterial sugar transferase" evidence="8">
    <location>
        <begin position="310"/>
        <end position="497"/>
    </location>
</feature>
<evidence type="ECO:0000256" key="1">
    <source>
        <dbReference type="ARBA" id="ARBA00004141"/>
    </source>
</evidence>
<feature type="transmembrane region" description="Helical" evidence="7">
    <location>
        <begin position="74"/>
        <end position="96"/>
    </location>
</feature>
<evidence type="ECO:0000256" key="6">
    <source>
        <dbReference type="ARBA" id="ARBA00023136"/>
    </source>
</evidence>
<dbReference type="NCBIfam" id="TIGR03023">
    <property type="entry name" value="WcaJ_sugtrans"/>
    <property type="match status" value="1"/>
</dbReference>
<proteinExistence type="inferred from homology"/>
<keyword evidence="5 7" id="KW-1133">Transmembrane helix</keyword>
<accession>I4EEH5</accession>
<keyword evidence="6 7" id="KW-0472">Membrane</keyword>
<dbReference type="PANTHER" id="PTHR30576">
    <property type="entry name" value="COLANIC BIOSYNTHESIS UDP-GLUCOSE LIPID CARRIER TRANSFERASE"/>
    <property type="match status" value="1"/>
</dbReference>
<evidence type="ECO:0000256" key="5">
    <source>
        <dbReference type="ARBA" id="ARBA00022989"/>
    </source>
</evidence>
<evidence type="ECO:0000256" key="3">
    <source>
        <dbReference type="ARBA" id="ARBA00022679"/>
    </source>
</evidence>
<comment type="caution">
    <text evidence="9">The sequence shown here is derived from an EMBL/GenBank/DDBJ whole genome shotgun (WGS) entry which is preliminary data.</text>
</comment>
<feature type="transmembrane region" description="Helical" evidence="7">
    <location>
        <begin position="134"/>
        <end position="151"/>
    </location>
</feature>
<dbReference type="NCBIfam" id="TIGR03025">
    <property type="entry name" value="EPS_sugtrans"/>
    <property type="match status" value="1"/>
</dbReference>
<dbReference type="EC" id="2.7.8.6" evidence="9"/>
<dbReference type="InterPro" id="IPR017475">
    <property type="entry name" value="EPS_sugar_tfrase"/>
</dbReference>
<dbReference type="Pfam" id="PF02397">
    <property type="entry name" value="Bac_transf"/>
    <property type="match status" value="1"/>
</dbReference>
<dbReference type="GO" id="GO:0016020">
    <property type="term" value="C:membrane"/>
    <property type="evidence" value="ECO:0007669"/>
    <property type="project" value="UniProtKB-SubCell"/>
</dbReference>
<dbReference type="EMBL" id="CAGS01000094">
    <property type="protein sequence ID" value="CCF83087.1"/>
    <property type="molecule type" value="Genomic_DNA"/>
</dbReference>
<evidence type="ECO:0000313" key="10">
    <source>
        <dbReference type="Proteomes" id="UP000004221"/>
    </source>
</evidence>
<evidence type="ECO:0000256" key="4">
    <source>
        <dbReference type="ARBA" id="ARBA00022692"/>
    </source>
</evidence>
<dbReference type="InterPro" id="IPR003362">
    <property type="entry name" value="Bact_transf"/>
</dbReference>
<dbReference type="Gene3D" id="3.40.50.720">
    <property type="entry name" value="NAD(P)-binding Rossmann-like Domain"/>
    <property type="match status" value="1"/>
</dbReference>
<evidence type="ECO:0000313" key="9">
    <source>
        <dbReference type="EMBL" id="CCF83087.1"/>
    </source>
</evidence>
<dbReference type="PANTHER" id="PTHR30576:SF10">
    <property type="entry name" value="SLL5057 PROTEIN"/>
    <property type="match status" value="1"/>
</dbReference>
<comment type="similarity">
    <text evidence="2">Belongs to the bacterial sugar transferase family.</text>
</comment>
<gene>
    <name evidence="9" type="ORF">NITHO_1830019</name>
</gene>
<dbReference type="GO" id="GO:0047360">
    <property type="term" value="F:undecaprenyl-phosphate galactose phosphotransferase activity"/>
    <property type="evidence" value="ECO:0007669"/>
    <property type="project" value="UniProtKB-EC"/>
</dbReference>
<dbReference type="AlphaFoldDB" id="I4EEH5"/>
<keyword evidence="3 9" id="KW-0808">Transferase</keyword>
<evidence type="ECO:0000259" key="8">
    <source>
        <dbReference type="Pfam" id="PF02397"/>
    </source>
</evidence>
<keyword evidence="4 7" id="KW-0812">Transmembrane</keyword>
<reference evidence="9 10" key="1">
    <citation type="journal article" date="2012" name="ISME J.">
        <title>Nitrification expanded: discovery, physiology and genomics of a nitrite-oxidizing bacterium from the phylum Chloroflexi.</title>
        <authorList>
            <person name="Sorokin D.Y."/>
            <person name="Lucker S."/>
            <person name="Vejmelkova D."/>
            <person name="Kostrikina N.A."/>
            <person name="Kleerebezem R."/>
            <person name="Rijpstra W.I."/>
            <person name="Damste J.S."/>
            <person name="Le Paslier D."/>
            <person name="Muyzer G."/>
            <person name="Wagner M."/>
            <person name="van Loosdrecht M.C."/>
            <person name="Daims H."/>
        </authorList>
    </citation>
    <scope>NUCLEOTIDE SEQUENCE [LARGE SCALE GENOMIC DNA]</scope>
    <source>
        <strain evidence="10">none</strain>
    </source>
</reference>
<dbReference type="InterPro" id="IPR036291">
    <property type="entry name" value="NAD(P)-bd_dom_sf"/>
</dbReference>
<dbReference type="InterPro" id="IPR017473">
    <property type="entry name" value="Undecaprenyl-P_gluc_Ptfrase"/>
</dbReference>
<sequence>MTAQMGSGRTPIVNYNGHGRPGPVARKQRRVTAIGRVGIDAILVLASFLLAYWLRYHQEIGGDVLPGFSQPFDFFAGKAAILMVATAAIFQLRGLYRLPRWASFLDEVSIIASGATTAMAILILYSFLQRFYPSRLIFIYAWIIMIALLIVKRLGVRLVRQYLWSRGMGVDRVLVAGAGPAGQRIMQHLFSQPQAGYRVVGFVDDIPADDNWGIATEWRVERPSYLGRVREIAEVVRDHDIDEVIIALPPTAHEATLSIIEQCREREVGFTLIPDLFELALDRVHINEVAGLPLIGLKDTRIQGANYLIKRGMDVVIALSVLVLFAPLMLLIALAVKLSSPGPVLFRQVRVGKGGRRFTLYKFRSMCQDAEERKAELQAAYKVGTLLFKIKDDPRVTRVGRFLRRTSLDELPQFVNVLLGEMSVVGPRPPVPAEVLAYDDWHYERLLVTPGLTGLWQVSGRSDLTFDEMVKLDLYYAEHWSPWLDIKLILRTVPAVLLARGAY</sequence>
<evidence type="ECO:0000256" key="2">
    <source>
        <dbReference type="ARBA" id="ARBA00006464"/>
    </source>
</evidence>
<feature type="transmembrane region" description="Helical" evidence="7">
    <location>
        <begin position="108"/>
        <end position="128"/>
    </location>
</feature>
<dbReference type="SUPFAM" id="SSF51735">
    <property type="entry name" value="NAD(P)-binding Rossmann-fold domains"/>
    <property type="match status" value="1"/>
</dbReference>
<evidence type="ECO:0000256" key="7">
    <source>
        <dbReference type="SAM" id="Phobius"/>
    </source>
</evidence>